<dbReference type="InterPro" id="IPR050463">
    <property type="entry name" value="Gfo/Idh/MocA_oxidrdct_glycsds"/>
</dbReference>
<accession>A0ABW7NHE4</accession>
<dbReference type="InterPro" id="IPR000683">
    <property type="entry name" value="Gfo/Idh/MocA-like_OxRdtase_N"/>
</dbReference>
<dbReference type="SUPFAM" id="SSF55347">
    <property type="entry name" value="Glyceraldehyde-3-phosphate dehydrogenase-like, C-terminal domain"/>
    <property type="match status" value="1"/>
</dbReference>
<organism evidence="3 4">
    <name type="scientific">Marinoscillum luteum</name>
    <dbReference type="NCBI Taxonomy" id="861051"/>
    <lineage>
        <taxon>Bacteria</taxon>
        <taxon>Pseudomonadati</taxon>
        <taxon>Bacteroidota</taxon>
        <taxon>Cytophagia</taxon>
        <taxon>Cytophagales</taxon>
        <taxon>Reichenbachiellaceae</taxon>
        <taxon>Marinoscillum</taxon>
    </lineage>
</organism>
<gene>
    <name evidence="3" type="ORF">ACHKAR_20685</name>
</gene>
<sequence length="399" mass="44405">MKRREFVIKSGVAAAGIATSTLTTAKIIGLNDANNKIKIGVIGTGSRGQGLIPNINSIDHFDVVACADILPFRLEEGLSKVADQQVKGYSDYRKILDDKDIDAVLIATPFSMHAKIAMDAIDAGKHVYCEKTMAKGYKDIQDLVSVANRSKKVFQTGHQYHSSRLYTHVVDLIKKGGLGQIQAFECQWNRNGDWRRSVPSPDLERIINWRMYREYSGGLLAELCSHQLDFANWVLDATPNKVTGFGGVDYWKDGRETYDNIHLIYDYPEGVKAKFTCLTANSKDDYQIKVMGDKGTLILSYDKAWFYPEGKLNKELGEVDGVSGATVSWDEGKGIPIVVDHIEPSKQALMDFRDNIVNNKRPASNVISGAKAALCVQMGLDAMYDQKIVHWNPDFDKLG</sequence>
<dbReference type="PANTHER" id="PTHR43818:SF12">
    <property type="entry name" value="NADH-DEPENDENT DEHYDROGENASE-RELATED"/>
    <property type="match status" value="1"/>
</dbReference>
<feature type="domain" description="GFO/IDH/MocA-like oxidoreductase" evidence="2">
    <location>
        <begin position="168"/>
        <end position="297"/>
    </location>
</feature>
<dbReference type="Pfam" id="PF22725">
    <property type="entry name" value="GFO_IDH_MocA_C3"/>
    <property type="match status" value="1"/>
</dbReference>
<evidence type="ECO:0000259" key="2">
    <source>
        <dbReference type="Pfam" id="PF22725"/>
    </source>
</evidence>
<feature type="domain" description="Gfo/Idh/MocA-like oxidoreductase N-terminal" evidence="1">
    <location>
        <begin position="37"/>
        <end position="158"/>
    </location>
</feature>
<name>A0ABW7NHE4_9BACT</name>
<dbReference type="RefSeq" id="WP_395419334.1">
    <property type="nucleotide sequence ID" value="NZ_JBIPKE010000020.1"/>
</dbReference>
<dbReference type="SUPFAM" id="SSF51735">
    <property type="entry name" value="NAD(P)-binding Rossmann-fold domains"/>
    <property type="match status" value="1"/>
</dbReference>
<dbReference type="PANTHER" id="PTHR43818">
    <property type="entry name" value="BCDNA.GH03377"/>
    <property type="match status" value="1"/>
</dbReference>
<keyword evidence="4" id="KW-1185">Reference proteome</keyword>
<dbReference type="EMBL" id="JBIPKE010000020">
    <property type="protein sequence ID" value="MFH6985884.1"/>
    <property type="molecule type" value="Genomic_DNA"/>
</dbReference>
<comment type="caution">
    <text evidence="3">The sequence shown here is derived from an EMBL/GenBank/DDBJ whole genome shotgun (WGS) entry which is preliminary data.</text>
</comment>
<protein>
    <submittedName>
        <fullName evidence="3">Gfo/Idh/MocA family protein</fullName>
    </submittedName>
</protein>
<dbReference type="Pfam" id="PF01408">
    <property type="entry name" value="GFO_IDH_MocA"/>
    <property type="match status" value="1"/>
</dbReference>
<reference evidence="3 4" key="1">
    <citation type="journal article" date="2013" name="Int. J. Syst. Evol. Microbiol.">
        <title>Marinoscillum luteum sp. nov., isolated from marine sediment.</title>
        <authorList>
            <person name="Cha I.T."/>
            <person name="Park S.J."/>
            <person name="Kim S.J."/>
            <person name="Kim J.G."/>
            <person name="Jung M.Y."/>
            <person name="Shin K.S."/>
            <person name="Kwon K.K."/>
            <person name="Yang S.H."/>
            <person name="Seo Y.S."/>
            <person name="Rhee S.K."/>
        </authorList>
    </citation>
    <scope>NUCLEOTIDE SEQUENCE [LARGE SCALE GENOMIC DNA]</scope>
    <source>
        <strain evidence="3 4">KCTC 23939</strain>
    </source>
</reference>
<evidence type="ECO:0000313" key="3">
    <source>
        <dbReference type="EMBL" id="MFH6985884.1"/>
    </source>
</evidence>
<dbReference type="Proteomes" id="UP001610063">
    <property type="component" value="Unassembled WGS sequence"/>
</dbReference>
<evidence type="ECO:0000259" key="1">
    <source>
        <dbReference type="Pfam" id="PF01408"/>
    </source>
</evidence>
<proteinExistence type="predicted"/>
<dbReference type="InterPro" id="IPR055170">
    <property type="entry name" value="GFO_IDH_MocA-like_dom"/>
</dbReference>
<dbReference type="Gene3D" id="3.30.360.10">
    <property type="entry name" value="Dihydrodipicolinate Reductase, domain 2"/>
    <property type="match status" value="1"/>
</dbReference>
<dbReference type="Gene3D" id="3.40.50.720">
    <property type="entry name" value="NAD(P)-binding Rossmann-like Domain"/>
    <property type="match status" value="1"/>
</dbReference>
<dbReference type="InterPro" id="IPR036291">
    <property type="entry name" value="NAD(P)-bd_dom_sf"/>
</dbReference>
<evidence type="ECO:0000313" key="4">
    <source>
        <dbReference type="Proteomes" id="UP001610063"/>
    </source>
</evidence>